<sequence length="59" mass="6667">MEGVASHRGPAPPMAKKWLRVAETPQTLLSQNLISRNLWEHLHVADLFTDEICENKTQG</sequence>
<protein>
    <submittedName>
        <fullName evidence="1">Uncharacterized protein</fullName>
    </submittedName>
</protein>
<dbReference type="Proteomes" id="UP001234989">
    <property type="component" value="Chromosome 3"/>
</dbReference>
<accession>A0AAF0QBW8</accession>
<evidence type="ECO:0000313" key="2">
    <source>
        <dbReference type="Proteomes" id="UP001234989"/>
    </source>
</evidence>
<gene>
    <name evidence="1" type="ORF">MTR67_011850</name>
</gene>
<proteinExistence type="predicted"/>
<dbReference type="EMBL" id="CP133614">
    <property type="protein sequence ID" value="WMV18465.1"/>
    <property type="molecule type" value="Genomic_DNA"/>
</dbReference>
<evidence type="ECO:0000313" key="1">
    <source>
        <dbReference type="EMBL" id="WMV18465.1"/>
    </source>
</evidence>
<organism evidence="1 2">
    <name type="scientific">Solanum verrucosum</name>
    <dbReference type="NCBI Taxonomy" id="315347"/>
    <lineage>
        <taxon>Eukaryota</taxon>
        <taxon>Viridiplantae</taxon>
        <taxon>Streptophyta</taxon>
        <taxon>Embryophyta</taxon>
        <taxon>Tracheophyta</taxon>
        <taxon>Spermatophyta</taxon>
        <taxon>Magnoliopsida</taxon>
        <taxon>eudicotyledons</taxon>
        <taxon>Gunneridae</taxon>
        <taxon>Pentapetalae</taxon>
        <taxon>asterids</taxon>
        <taxon>lamiids</taxon>
        <taxon>Solanales</taxon>
        <taxon>Solanaceae</taxon>
        <taxon>Solanoideae</taxon>
        <taxon>Solaneae</taxon>
        <taxon>Solanum</taxon>
    </lineage>
</organism>
<name>A0AAF0QBW8_SOLVR</name>
<keyword evidence="2" id="KW-1185">Reference proteome</keyword>
<dbReference type="AlphaFoldDB" id="A0AAF0QBW8"/>
<reference evidence="1" key="1">
    <citation type="submission" date="2023-08" db="EMBL/GenBank/DDBJ databases">
        <title>A de novo genome assembly of Solanum verrucosum Schlechtendal, a Mexican diploid species geographically isolated from the other diploid A-genome species in potato relatives.</title>
        <authorList>
            <person name="Hosaka K."/>
        </authorList>
    </citation>
    <scope>NUCLEOTIDE SEQUENCE</scope>
    <source>
        <tissue evidence="1">Young leaves</tissue>
    </source>
</reference>